<dbReference type="SUPFAM" id="SSF56112">
    <property type="entry name" value="Protein kinase-like (PK-like)"/>
    <property type="match status" value="1"/>
</dbReference>
<dbReference type="AlphaFoldDB" id="A0A8B8PAT0"/>
<dbReference type="GO" id="GO:0005524">
    <property type="term" value="F:ATP binding"/>
    <property type="evidence" value="ECO:0007669"/>
    <property type="project" value="InterPro"/>
</dbReference>
<dbReference type="PROSITE" id="PS50011">
    <property type="entry name" value="PROTEIN_KINASE_DOM"/>
    <property type="match status" value="1"/>
</dbReference>
<dbReference type="KEGG" id="rarg:115741358"/>
<dbReference type="PANTHER" id="PTHR13954:SF6">
    <property type="entry name" value="NON-SPECIFIC SERINE_THREONINE PROTEIN KINASE"/>
    <property type="match status" value="1"/>
</dbReference>
<evidence type="ECO:0000313" key="3">
    <source>
        <dbReference type="RefSeq" id="XP_030531093.2"/>
    </source>
</evidence>
<sequence length="233" mass="26240">MVSYKSRLRCLRDTMQDVSLWTDGGRPSPLLLKLMREVVSGLGHMHDLGLLHRDLKPQNISITGKPLVAKLSNLGTDLNDGTPGWQERDRYLRPSIPAIDMFGFGCVLFFCVTGGKHPLGNVTPYFNIMNNNMDLSLLASMPEAHDLISRLLNLDPILRPKASEVLQHPFLSNSGTRRSFFGDAKDRAVKIPHSTDAPKLAKEMGRFPAPLMEVVSLFCKKEVVFRKYLKYFK</sequence>
<protein>
    <submittedName>
        <fullName evidence="3">Serine/threonine-protein kinase/endoribonuclease IRE1b-like</fullName>
    </submittedName>
</protein>
<dbReference type="SMART" id="SM00220">
    <property type="entry name" value="S_TKc"/>
    <property type="match status" value="1"/>
</dbReference>
<feature type="domain" description="Protein kinase" evidence="1">
    <location>
        <begin position="1"/>
        <end position="171"/>
    </location>
</feature>
<dbReference type="Pfam" id="PF00069">
    <property type="entry name" value="Pkinase"/>
    <property type="match status" value="1"/>
</dbReference>
<dbReference type="PANTHER" id="PTHR13954">
    <property type="entry name" value="IRE1-RELATED"/>
    <property type="match status" value="1"/>
</dbReference>
<gene>
    <name evidence="3" type="primary">LOC115741358</name>
</gene>
<dbReference type="GO" id="GO:0036498">
    <property type="term" value="P:IRE1-mediated unfolded protein response"/>
    <property type="evidence" value="ECO:0007669"/>
    <property type="project" value="TreeGrafter"/>
</dbReference>
<dbReference type="InterPro" id="IPR045133">
    <property type="entry name" value="IRE1/2-like"/>
</dbReference>
<dbReference type="GeneID" id="115741358"/>
<dbReference type="GO" id="GO:0004674">
    <property type="term" value="F:protein serine/threonine kinase activity"/>
    <property type="evidence" value="ECO:0007669"/>
    <property type="project" value="InterPro"/>
</dbReference>
<organism evidence="2 3">
    <name type="scientific">Rhodamnia argentea</name>
    <dbReference type="NCBI Taxonomy" id="178133"/>
    <lineage>
        <taxon>Eukaryota</taxon>
        <taxon>Viridiplantae</taxon>
        <taxon>Streptophyta</taxon>
        <taxon>Embryophyta</taxon>
        <taxon>Tracheophyta</taxon>
        <taxon>Spermatophyta</taxon>
        <taxon>Magnoliopsida</taxon>
        <taxon>eudicotyledons</taxon>
        <taxon>Gunneridae</taxon>
        <taxon>Pentapetalae</taxon>
        <taxon>rosids</taxon>
        <taxon>malvids</taxon>
        <taxon>Myrtales</taxon>
        <taxon>Myrtaceae</taxon>
        <taxon>Myrtoideae</taxon>
        <taxon>Myrteae</taxon>
        <taxon>Australasian group</taxon>
        <taxon>Rhodamnia</taxon>
    </lineage>
</organism>
<dbReference type="GO" id="GO:0051082">
    <property type="term" value="F:unfolded protein binding"/>
    <property type="evidence" value="ECO:0007669"/>
    <property type="project" value="TreeGrafter"/>
</dbReference>
<accession>A0A8B8PAT0</accession>
<dbReference type="RefSeq" id="XP_030531093.2">
    <property type="nucleotide sequence ID" value="XM_030675233.2"/>
</dbReference>
<dbReference type="Gene3D" id="1.10.510.10">
    <property type="entry name" value="Transferase(Phosphotransferase) domain 1"/>
    <property type="match status" value="1"/>
</dbReference>
<evidence type="ECO:0000313" key="2">
    <source>
        <dbReference type="Proteomes" id="UP000827889"/>
    </source>
</evidence>
<proteinExistence type="predicted"/>
<name>A0A8B8PAT0_9MYRT</name>
<dbReference type="GO" id="GO:0004521">
    <property type="term" value="F:RNA endonuclease activity"/>
    <property type="evidence" value="ECO:0007669"/>
    <property type="project" value="InterPro"/>
</dbReference>
<dbReference type="InterPro" id="IPR011009">
    <property type="entry name" value="Kinase-like_dom_sf"/>
</dbReference>
<keyword evidence="2" id="KW-1185">Reference proteome</keyword>
<dbReference type="InterPro" id="IPR000719">
    <property type="entry name" value="Prot_kinase_dom"/>
</dbReference>
<dbReference type="Proteomes" id="UP000827889">
    <property type="component" value="Chromosome 8"/>
</dbReference>
<dbReference type="GO" id="GO:1990604">
    <property type="term" value="C:IRE1-TRAF2-ASK1 complex"/>
    <property type="evidence" value="ECO:0007669"/>
    <property type="project" value="TreeGrafter"/>
</dbReference>
<reference evidence="3" key="1">
    <citation type="submission" date="2025-08" db="UniProtKB">
        <authorList>
            <consortium name="RefSeq"/>
        </authorList>
    </citation>
    <scope>IDENTIFICATION</scope>
    <source>
        <tissue evidence="3">Leaf</tissue>
    </source>
</reference>
<evidence type="ECO:0000259" key="1">
    <source>
        <dbReference type="PROSITE" id="PS50011"/>
    </source>
</evidence>